<accession>A0A8J6U230</accession>
<dbReference type="SUPFAM" id="SSF50978">
    <property type="entry name" value="WD40 repeat-like"/>
    <property type="match status" value="1"/>
</dbReference>
<dbReference type="AlphaFoldDB" id="A0A8J6U230"/>
<keyword evidence="2" id="KW-1185">Reference proteome</keyword>
<comment type="caution">
    <text evidence="1">The sequence shown here is derived from an EMBL/GenBank/DDBJ whole genome shotgun (WGS) entry which is preliminary data.</text>
</comment>
<name>A0A8J6U230_9FLAO</name>
<sequence>MFGRVFLGLLTLISLLWLGYATYDRVNQGKQFNPEYLFGQEDGEVLIVLNPANLQLLSEQFGIQHTEMIAFLEQLNPDAIDDLYISKKRGQVLITTKETLDEKTILTVFSNQSGIRINDQSLSFGKLNGLFSKHAIYFSTESIELNKHPWQGLHYDKNSDASILQFSNKQQQPSVTDIYIKENGIIEYKTAVKQAVFGSKVNDKVVFSAVIPATVTSYEFYETDYLRFIDPELKKSPMNTWLKYGLVRVTVNGQEAIITDYIEGQEPIQVLYDFYKKESTDTESEYFEGEPLTQLMKATRRFYCYQVDDFVVISGNRAVCETIVGDYKLGNTLAQRSDRANEIYGQLPQKVNQRTVSGTVKQSVSVYDTNLLTTVVGGKAGSIEPTNQATTGSATSFVAGNIKDIHIIDENAFFVTTNDNKVLFFENDKKKWEQTLDGAIVGDAAIIDIFANEKYQLLVSSGKKVHVFDINGNEPGGFPIELDDQTNVQTPLFYRWKGNGFFAIAGTDGKLLQYDNQGRELAIVRNQLSEIGQQPVVWVSAGKPFIGLYGNGRFEMIQADNRRSLRIFDAREMTTIIKLPNEVKLFGVVNNQLVSYDQRGGITRYEKFVNAKLLPTINADKGIVVKDQQQLKLFNSGGIQWATLKLPFSDVSDVQVFSTSNGNTIIAVIDALENKVYLWKSNGELYSKQQWDGSKIVRYHNGALFTVVDNLVVRYSVK</sequence>
<dbReference type="Proteomes" id="UP000652681">
    <property type="component" value="Unassembled WGS sequence"/>
</dbReference>
<dbReference type="InterPro" id="IPR036322">
    <property type="entry name" value="WD40_repeat_dom_sf"/>
</dbReference>
<proteinExistence type="predicted"/>
<organism evidence="1 2">
    <name type="scientific">Taishania pollutisoli</name>
    <dbReference type="NCBI Taxonomy" id="2766479"/>
    <lineage>
        <taxon>Bacteria</taxon>
        <taxon>Pseudomonadati</taxon>
        <taxon>Bacteroidota</taxon>
        <taxon>Flavobacteriia</taxon>
        <taxon>Flavobacteriales</taxon>
        <taxon>Crocinitomicaceae</taxon>
        <taxon>Taishania</taxon>
    </lineage>
</organism>
<dbReference type="EMBL" id="JACVEL010000003">
    <property type="protein sequence ID" value="MBC9812010.1"/>
    <property type="molecule type" value="Genomic_DNA"/>
</dbReference>
<evidence type="ECO:0000313" key="1">
    <source>
        <dbReference type="EMBL" id="MBC9812010.1"/>
    </source>
</evidence>
<evidence type="ECO:0000313" key="2">
    <source>
        <dbReference type="Proteomes" id="UP000652681"/>
    </source>
</evidence>
<dbReference type="Gene3D" id="2.130.10.10">
    <property type="entry name" value="YVTN repeat-like/Quinoprotein amine dehydrogenase"/>
    <property type="match status" value="1"/>
</dbReference>
<dbReference type="RefSeq" id="WP_216713751.1">
    <property type="nucleotide sequence ID" value="NZ_JACVEL010000003.1"/>
</dbReference>
<gene>
    <name evidence="1" type="ORF">H9Y05_05910</name>
</gene>
<reference evidence="1" key="1">
    <citation type="submission" date="2020-09" db="EMBL/GenBank/DDBJ databases">
        <title>Taishania pollutisoli gen. nov., sp. nov., Isolated from Tetrabromobisphenol A-Contaminated Soil.</title>
        <authorList>
            <person name="Chen Q."/>
        </authorList>
    </citation>
    <scope>NUCLEOTIDE SEQUENCE</scope>
    <source>
        <strain evidence="1">CZZ-1</strain>
    </source>
</reference>
<dbReference type="InterPro" id="IPR015943">
    <property type="entry name" value="WD40/YVTN_repeat-like_dom_sf"/>
</dbReference>
<protein>
    <submittedName>
        <fullName evidence="1">Uncharacterized protein</fullName>
    </submittedName>
</protein>